<evidence type="ECO:0000256" key="1">
    <source>
        <dbReference type="SAM" id="MobiDB-lite"/>
    </source>
</evidence>
<dbReference type="EMBL" id="LXQA010819348">
    <property type="protein sequence ID" value="MCI72501.1"/>
    <property type="molecule type" value="Genomic_DNA"/>
</dbReference>
<dbReference type="AlphaFoldDB" id="A0A392UG41"/>
<accession>A0A392UG41</accession>
<proteinExistence type="predicted"/>
<evidence type="ECO:0000313" key="2">
    <source>
        <dbReference type="EMBL" id="MCI72501.1"/>
    </source>
</evidence>
<name>A0A392UG41_9FABA</name>
<evidence type="ECO:0000313" key="3">
    <source>
        <dbReference type="Proteomes" id="UP000265520"/>
    </source>
</evidence>
<feature type="non-terminal residue" evidence="2">
    <location>
        <position position="64"/>
    </location>
</feature>
<feature type="region of interest" description="Disordered" evidence="1">
    <location>
        <begin position="1"/>
        <end position="34"/>
    </location>
</feature>
<dbReference type="Proteomes" id="UP000265520">
    <property type="component" value="Unassembled WGS sequence"/>
</dbReference>
<protein>
    <submittedName>
        <fullName evidence="2">Uncharacterized protein</fullName>
    </submittedName>
</protein>
<reference evidence="2 3" key="1">
    <citation type="journal article" date="2018" name="Front. Plant Sci.">
        <title>Red Clover (Trifolium pratense) and Zigzag Clover (T. medium) - A Picture of Genomic Similarities and Differences.</title>
        <authorList>
            <person name="Dluhosova J."/>
            <person name="Istvanek J."/>
            <person name="Nedelnik J."/>
            <person name="Repkova J."/>
        </authorList>
    </citation>
    <scope>NUCLEOTIDE SEQUENCE [LARGE SCALE GENOMIC DNA]</scope>
    <source>
        <strain evidence="3">cv. 10/8</strain>
        <tissue evidence="2">Leaf</tissue>
    </source>
</reference>
<organism evidence="2 3">
    <name type="scientific">Trifolium medium</name>
    <dbReference type="NCBI Taxonomy" id="97028"/>
    <lineage>
        <taxon>Eukaryota</taxon>
        <taxon>Viridiplantae</taxon>
        <taxon>Streptophyta</taxon>
        <taxon>Embryophyta</taxon>
        <taxon>Tracheophyta</taxon>
        <taxon>Spermatophyta</taxon>
        <taxon>Magnoliopsida</taxon>
        <taxon>eudicotyledons</taxon>
        <taxon>Gunneridae</taxon>
        <taxon>Pentapetalae</taxon>
        <taxon>rosids</taxon>
        <taxon>fabids</taxon>
        <taxon>Fabales</taxon>
        <taxon>Fabaceae</taxon>
        <taxon>Papilionoideae</taxon>
        <taxon>50 kb inversion clade</taxon>
        <taxon>NPAAA clade</taxon>
        <taxon>Hologalegina</taxon>
        <taxon>IRL clade</taxon>
        <taxon>Trifolieae</taxon>
        <taxon>Trifolium</taxon>
    </lineage>
</organism>
<sequence>MLDEEHSQSETAAETSDAPLRKSTRTRNMPSNLEDCILNRDDEVTDDGDLVHLAFGAEAEPVNF</sequence>
<keyword evidence="3" id="KW-1185">Reference proteome</keyword>
<comment type="caution">
    <text evidence="2">The sequence shown here is derived from an EMBL/GenBank/DDBJ whole genome shotgun (WGS) entry which is preliminary data.</text>
</comment>